<proteinExistence type="predicted"/>
<dbReference type="EMBL" id="AP018113">
    <property type="protein sequence ID" value="BAX63725.1"/>
    <property type="molecule type" value="Genomic_DNA"/>
</dbReference>
<evidence type="ECO:0000313" key="1">
    <source>
        <dbReference type="EMBL" id="BAX63725.1"/>
    </source>
</evidence>
<evidence type="ECO:0000313" key="2">
    <source>
        <dbReference type="Proteomes" id="UP000218432"/>
    </source>
</evidence>
<reference evidence="1 2" key="1">
    <citation type="journal article" date="2017" name="Genome Announc.">
        <title>Complete Genome Sequence of Burkholderia stabilis FERMP-21014.</title>
        <authorList>
            <person name="Konishi K."/>
            <person name="Kumagai T."/>
            <person name="Sakasegawa S."/>
            <person name="Tamura T."/>
        </authorList>
    </citation>
    <scope>NUCLEOTIDE SEQUENCE [LARGE SCALE GENOMIC DNA]</scope>
    <source>
        <strain evidence="1 2">FERMP-21014</strain>
    </source>
</reference>
<protein>
    <submittedName>
        <fullName evidence="1">Uncharacterized protein</fullName>
    </submittedName>
</protein>
<dbReference type="Proteomes" id="UP000218432">
    <property type="component" value="Chromosome 3"/>
</dbReference>
<accession>A0A1Y1BVC2</accession>
<name>A0A1Y1BVC2_9BURK</name>
<sequence length="70" mass="7985">MVLMPLIRVSGMAFLTTVATNPDAPQNDQFGFGDDRFFMPRPVGSINFNTTPCHTRIQMSTFQPFRDVRF</sequence>
<gene>
    <name evidence="1" type="ORF">BSFP_065980</name>
</gene>
<organism evidence="1 2">
    <name type="scientific">Burkholderia stabilis</name>
    <dbReference type="NCBI Taxonomy" id="95485"/>
    <lineage>
        <taxon>Bacteria</taxon>
        <taxon>Pseudomonadati</taxon>
        <taxon>Pseudomonadota</taxon>
        <taxon>Betaproteobacteria</taxon>
        <taxon>Burkholderiales</taxon>
        <taxon>Burkholderiaceae</taxon>
        <taxon>Burkholderia</taxon>
        <taxon>Burkholderia cepacia complex</taxon>
    </lineage>
</organism>
<dbReference type="AlphaFoldDB" id="A0A1Y1BVC2"/>